<protein>
    <recommendedName>
        <fullName evidence="1">Disintegrin domain-containing protein</fullName>
    </recommendedName>
</protein>
<dbReference type="Proteomes" id="UP000002139">
    <property type="component" value="Chromosome"/>
</dbReference>
<organism evidence="2 3">
    <name type="scientific">Sorangium cellulosum (strain So ce56)</name>
    <name type="common">Polyangium cellulosum (strain So ce56)</name>
    <dbReference type="NCBI Taxonomy" id="448385"/>
    <lineage>
        <taxon>Bacteria</taxon>
        <taxon>Pseudomonadati</taxon>
        <taxon>Myxococcota</taxon>
        <taxon>Polyangia</taxon>
        <taxon>Polyangiales</taxon>
        <taxon>Polyangiaceae</taxon>
        <taxon>Sorangium</taxon>
    </lineage>
</organism>
<dbReference type="EMBL" id="AM746676">
    <property type="protein sequence ID" value="CAN99522.1"/>
    <property type="molecule type" value="Genomic_DNA"/>
</dbReference>
<dbReference type="SUPFAM" id="SSF89372">
    <property type="entry name" value="Fucose-specific lectin"/>
    <property type="match status" value="1"/>
</dbReference>
<dbReference type="eggNOG" id="COG5184">
    <property type="taxonomic scope" value="Bacteria"/>
</dbReference>
<accession>A9GHN5</accession>
<keyword evidence="3" id="KW-1185">Reference proteome</keyword>
<dbReference type="Gene3D" id="4.10.70.10">
    <property type="entry name" value="Disintegrin domain"/>
    <property type="match status" value="25"/>
</dbReference>
<gene>
    <name evidence="2" type="ordered locus">sce9349</name>
</gene>
<dbReference type="PANTHER" id="PTHR11905:SF159">
    <property type="entry name" value="ADAM METALLOPROTEASE"/>
    <property type="match status" value="1"/>
</dbReference>
<sequence length="1758" mass="175230">MVMRGSGWGASSGGARRRVGRGPSMPAGLALFALWVLATIASCADLLGVDTESEHNPCNDPNADELPPVSCHEGRGICWVLLDACDDLGLPATCPPLEPKPSDTCNDNFDNDCDGAIDEDDCACQNGAEKLCYPASQDTLGQGRGLCREGTQPCQNGVWGQCAGAIVPTSELCDQLDNDCDGEVDEGCPCNDGDEQFCYRGPEDTLGHDPCNYGRQHCNEGRWGECKDDVLPSLERCDNLDNDCDGVTDDLPGVGLPCETGLSARCSAGTTQCDAEDGSIRCLPKATSDAEQCNGEDDNCDGQVDDGPFCCPDNTLNGNESDIDCGGSCLEKCEVGEMCRDDVDCKTSICAGTRCQPKKGLGEPCDADVKCESTHCVDGVCCDAECSALCYACTTSLRGIGQDGVCGPIASDRDPDEECNSQAPATCGNTGFCNGAGACQQHPATTACREATCSADGITLELADTCNGSGSCVDRGNQSCAPFSCRGDACTDQLRAGEPCTSASECADGYCVDGVCCQTACGNGSPGDCQACNVAGHLGTCSPSPAGAICRGATDVCDVAELCDGASTVCPADGVRDAGVVCRSSTGDCDVAEACNGLTKACPVEAFKPSGTVCRGAAGDCDLPETCTGTGAVCPDDVFRSSTTVCRASAGGCDVPEMCSGLSPVCPGDTRLPSGTVCREAEGECDIAETCSGTSAVCPSDQRRPSGTVCREAGPGGCDVEERCNGTSPACPGDAVRPSGAVCRASAGACDIAEACDGSSAVCPGDAVRVSGTVCRASAGGCDVAETCDGAGAACPVDARAPSGTVCRAAAGGCDVAEICDGSGIVCPADAMRAGGTVCRAVAGDCDVAETCDGATAACPSDVVRPTGTTCRVVAGGCDVAETCDGATAVCPVDAVRATGAVCRVAAGDCDVAETCDGATAGCPSDARVPGGTVCRAAAGDCDVAETCNGTAAGCPSDARVPGGTVCRASAGDCDVAETCNGTAAACPSDAMRASGTVCRAAAGDCDVAETCNGSTAACPSDAIRESGTVCRASAGDCDVAETCNGSTAACPSDARMPGGTVCRAAAGDCDVVETCNGTAAACPIDARVPGGTVCRASAGDCDVAETCNGTAPACPSDAMRANGTVCRGVAGDCDVAESCDGATAACPIDAIMESGTVCRASAGDCDVAETCNGSTAACPIDARVPGGTVCRASAGDCDVAESCDGATAACPSDAMRASGTVCRAAAGDCDVAETCNGSTAVCPSDAMRASGTVCRASAGDCDVAETCNGSTAACPSDAMRESGTVCRAVAGDCDVAESCDGATAACPSDAMKESGTECRAAAGGCDMAESCTGDSADCPANTAPCGLYACAGSQCLTSCDADTDCVAGAFCTGNIMIPGTCQAHTVLLLGGADDILGAHFHPGEDWQTATITGAGTADRVAVALNLEGGMGLVRGSSGTSSGKLRYALWDYTSWTSFDALGGTDVNVLGWPALSSGARSIHAAFLVDTGMGRRDAYRGFAGNAWQPFGYVEDTARSDLAPDIAALPSDRPAMVYTHGIRVSGSDVLEIRARERNAENAWVLEPVLSTNVSGGTPSSIVPSSTVPSSTIAFRGGSGADLLVVLVDSAGGMYWRRRTGTTTWSPLLRIGTLTTSHQVALAALDGGLAVMAYRSNSGTLYTRFFNPSGSGSWSTATQPVSNIRIVGSPALARGVGAGTSAAASVELAYVLDSTSGGTGTSGALRHTRCTAMTSGACSSWTSAVGVGAGTGFSSVAIASMP</sequence>
<evidence type="ECO:0000259" key="1">
    <source>
        <dbReference type="PROSITE" id="PS50214"/>
    </source>
</evidence>
<dbReference type="PROSITE" id="PS50214">
    <property type="entry name" value="DISINTEGRIN_2"/>
    <property type="match status" value="3"/>
</dbReference>
<feature type="domain" description="Disintegrin" evidence="1">
    <location>
        <begin position="631"/>
        <end position="739"/>
    </location>
</feature>
<dbReference type="HOGENOM" id="CLU_239159_0_0_7"/>
<dbReference type="eggNOG" id="COG3055">
    <property type="taxonomic scope" value="Bacteria"/>
</dbReference>
<proteinExistence type="predicted"/>
<name>A9GHN5_SORC5</name>
<evidence type="ECO:0000313" key="2">
    <source>
        <dbReference type="EMBL" id="CAN99522.1"/>
    </source>
</evidence>
<feature type="domain" description="Disintegrin" evidence="1">
    <location>
        <begin position="1150"/>
        <end position="1251"/>
    </location>
</feature>
<feature type="domain" description="Disintegrin" evidence="1">
    <location>
        <begin position="494"/>
        <end position="578"/>
    </location>
</feature>
<dbReference type="PANTHER" id="PTHR11905">
    <property type="entry name" value="ADAM A DISINTEGRIN AND METALLOPROTEASE DOMAIN"/>
    <property type="match status" value="1"/>
</dbReference>
<dbReference type="SMART" id="SM00050">
    <property type="entry name" value="DISIN"/>
    <property type="match status" value="2"/>
</dbReference>
<reference evidence="2 3" key="1">
    <citation type="journal article" date="2007" name="Nat. Biotechnol.">
        <title>Complete genome sequence of the myxobacterium Sorangium cellulosum.</title>
        <authorList>
            <person name="Schneiker S."/>
            <person name="Perlova O."/>
            <person name="Kaiser O."/>
            <person name="Gerth K."/>
            <person name="Alici A."/>
            <person name="Altmeyer M.O."/>
            <person name="Bartels D."/>
            <person name="Bekel T."/>
            <person name="Beyer S."/>
            <person name="Bode E."/>
            <person name="Bode H.B."/>
            <person name="Bolten C.J."/>
            <person name="Choudhuri J.V."/>
            <person name="Doss S."/>
            <person name="Elnakady Y.A."/>
            <person name="Frank B."/>
            <person name="Gaigalat L."/>
            <person name="Goesmann A."/>
            <person name="Groeger C."/>
            <person name="Gross F."/>
            <person name="Jelsbak L."/>
            <person name="Jelsbak L."/>
            <person name="Kalinowski J."/>
            <person name="Kegler C."/>
            <person name="Knauber T."/>
            <person name="Konietzny S."/>
            <person name="Kopp M."/>
            <person name="Krause L."/>
            <person name="Krug D."/>
            <person name="Linke B."/>
            <person name="Mahmud T."/>
            <person name="Martinez-Arias R."/>
            <person name="McHardy A.C."/>
            <person name="Merai M."/>
            <person name="Meyer F."/>
            <person name="Mormann S."/>
            <person name="Munoz-Dorado J."/>
            <person name="Perez J."/>
            <person name="Pradella S."/>
            <person name="Rachid S."/>
            <person name="Raddatz G."/>
            <person name="Rosenau F."/>
            <person name="Rueckert C."/>
            <person name="Sasse F."/>
            <person name="Scharfe M."/>
            <person name="Schuster S.C."/>
            <person name="Suen G."/>
            <person name="Treuner-Lange A."/>
            <person name="Velicer G.J."/>
            <person name="Vorholter F.-J."/>
            <person name="Weissman K.J."/>
            <person name="Welch R.D."/>
            <person name="Wenzel S.C."/>
            <person name="Whitworth D.E."/>
            <person name="Wilhelm S."/>
            <person name="Wittmann C."/>
            <person name="Bloecker H."/>
            <person name="Puehler A."/>
            <person name="Mueller R."/>
        </authorList>
    </citation>
    <scope>NUCLEOTIDE SEQUENCE [LARGE SCALE GENOMIC DNA]</scope>
    <source>
        <strain evidence="3">So ce56</strain>
    </source>
</reference>
<dbReference type="KEGG" id="scl:sce9349"/>
<dbReference type="SUPFAM" id="SSF57552">
    <property type="entry name" value="Blood coagulation inhibitor (disintegrin)"/>
    <property type="match status" value="23"/>
</dbReference>
<dbReference type="STRING" id="448385.sce9349"/>
<dbReference type="InterPro" id="IPR036436">
    <property type="entry name" value="Disintegrin_dom_sf"/>
</dbReference>
<evidence type="ECO:0000313" key="3">
    <source>
        <dbReference type="Proteomes" id="UP000002139"/>
    </source>
</evidence>
<dbReference type="InterPro" id="IPR001762">
    <property type="entry name" value="Disintegrin_dom"/>
</dbReference>